<accession>A0A918ASH5</accession>
<reference evidence="7" key="2">
    <citation type="submission" date="2020-09" db="EMBL/GenBank/DDBJ databases">
        <authorList>
            <person name="Sun Q."/>
            <person name="Ohkuma M."/>
        </authorList>
    </citation>
    <scope>NUCLEOTIDE SEQUENCE</scope>
    <source>
        <strain evidence="7">JCM 3313</strain>
    </source>
</reference>
<evidence type="ECO:0000256" key="1">
    <source>
        <dbReference type="ARBA" id="ARBA00004141"/>
    </source>
</evidence>
<protein>
    <submittedName>
        <fullName evidence="7">O-antigen polymerase</fullName>
    </submittedName>
</protein>
<evidence type="ECO:0000259" key="6">
    <source>
        <dbReference type="Pfam" id="PF04932"/>
    </source>
</evidence>
<proteinExistence type="predicted"/>
<feature type="transmembrane region" description="Helical" evidence="5">
    <location>
        <begin position="60"/>
        <end position="79"/>
    </location>
</feature>
<comment type="subcellular location">
    <subcellularLocation>
        <location evidence="1">Membrane</location>
        <topology evidence="1">Multi-pass membrane protein</topology>
    </subcellularLocation>
</comment>
<feature type="transmembrane region" description="Helical" evidence="5">
    <location>
        <begin position="149"/>
        <end position="165"/>
    </location>
</feature>
<dbReference type="EMBL" id="BMRG01000017">
    <property type="protein sequence ID" value="GGP77672.1"/>
    <property type="molecule type" value="Genomic_DNA"/>
</dbReference>
<evidence type="ECO:0000313" key="8">
    <source>
        <dbReference type="Proteomes" id="UP000639606"/>
    </source>
</evidence>
<feature type="transmembrane region" description="Helical" evidence="5">
    <location>
        <begin position="177"/>
        <end position="193"/>
    </location>
</feature>
<feature type="transmembrane region" description="Helical" evidence="5">
    <location>
        <begin position="85"/>
        <end position="104"/>
    </location>
</feature>
<evidence type="ECO:0000256" key="4">
    <source>
        <dbReference type="ARBA" id="ARBA00023136"/>
    </source>
</evidence>
<keyword evidence="3 5" id="KW-1133">Transmembrane helix</keyword>
<evidence type="ECO:0000256" key="5">
    <source>
        <dbReference type="SAM" id="Phobius"/>
    </source>
</evidence>
<feature type="domain" description="O-antigen ligase-related" evidence="6">
    <location>
        <begin position="183"/>
        <end position="324"/>
    </location>
</feature>
<comment type="caution">
    <text evidence="7">The sequence shown here is derived from an EMBL/GenBank/DDBJ whole genome shotgun (WGS) entry which is preliminary data.</text>
</comment>
<dbReference type="AlphaFoldDB" id="A0A918ASH5"/>
<feature type="transmembrane region" description="Helical" evidence="5">
    <location>
        <begin position="315"/>
        <end position="334"/>
    </location>
</feature>
<dbReference type="PANTHER" id="PTHR37422:SF13">
    <property type="entry name" value="LIPOPOLYSACCHARIDE BIOSYNTHESIS PROTEIN PA4999-RELATED"/>
    <property type="match status" value="1"/>
</dbReference>
<keyword evidence="2 5" id="KW-0812">Transmembrane</keyword>
<gene>
    <name evidence="7" type="ORF">GCM10010185_59300</name>
</gene>
<reference evidence="7" key="1">
    <citation type="journal article" date="2014" name="Int. J. Syst. Evol. Microbiol.">
        <title>Complete genome sequence of Corynebacterium casei LMG S-19264T (=DSM 44701T), isolated from a smear-ripened cheese.</title>
        <authorList>
            <consortium name="US DOE Joint Genome Institute (JGI-PGF)"/>
            <person name="Walter F."/>
            <person name="Albersmeier A."/>
            <person name="Kalinowski J."/>
            <person name="Ruckert C."/>
        </authorList>
    </citation>
    <scope>NUCLEOTIDE SEQUENCE</scope>
    <source>
        <strain evidence="7">JCM 3313</strain>
    </source>
</reference>
<feature type="transmembrane region" description="Helical" evidence="5">
    <location>
        <begin position="111"/>
        <end position="129"/>
    </location>
</feature>
<dbReference type="Pfam" id="PF04932">
    <property type="entry name" value="Wzy_C"/>
    <property type="match status" value="1"/>
</dbReference>
<name>A0A918ASH5_9PSEU</name>
<dbReference type="InterPro" id="IPR007016">
    <property type="entry name" value="O-antigen_ligase-rel_domated"/>
</dbReference>
<sequence length="399" mass="41102">MGTAVLRALACLTVALAPVEGYLLQVHPQLAKVPSALLVLAWIAVRARQRRAPEAHPVHAVLALLTLVLLASSAVHAGGPFALAYLPRWLPFLVVTVVLVDVAAREVPIRALLAATVAGASAAGAGALHSLVADGATRASGPLQDPNDLAYFLVGALPLLVALLPDRESPDRGRRRALLAVAGVVLVAGAAATFSRGGALALACAVAWLVARRALPLRAVAVGAVALAGLAGVVALLAGPVLDKAVREKEHIAGTNVDTRELRWQAAARMLARQPVLGVGPGGFRDGYPAASHNAEVDEQTPVAHNMYLEVGAELGVPGLALFLGLIATTAVISQRWARAGPDPRPAVAVQASLIAVVVASAFLSQQYYLPLWALVAVAAAADLRLRRTIAGARAARDQ</sequence>
<dbReference type="InterPro" id="IPR051533">
    <property type="entry name" value="WaaL-like"/>
</dbReference>
<feature type="transmembrane region" description="Helical" evidence="5">
    <location>
        <begin position="222"/>
        <end position="242"/>
    </location>
</feature>
<organism evidence="7 8">
    <name type="scientific">Saccharothrix coeruleofusca</name>
    <dbReference type="NCBI Taxonomy" id="33919"/>
    <lineage>
        <taxon>Bacteria</taxon>
        <taxon>Bacillati</taxon>
        <taxon>Actinomycetota</taxon>
        <taxon>Actinomycetes</taxon>
        <taxon>Pseudonocardiales</taxon>
        <taxon>Pseudonocardiaceae</taxon>
        <taxon>Saccharothrix</taxon>
    </lineage>
</organism>
<feature type="transmembrane region" description="Helical" evidence="5">
    <location>
        <begin position="346"/>
        <end position="364"/>
    </location>
</feature>
<keyword evidence="8" id="KW-1185">Reference proteome</keyword>
<evidence type="ECO:0000256" key="2">
    <source>
        <dbReference type="ARBA" id="ARBA00022692"/>
    </source>
</evidence>
<dbReference type="PANTHER" id="PTHR37422">
    <property type="entry name" value="TEICHURONIC ACID BIOSYNTHESIS PROTEIN TUAE"/>
    <property type="match status" value="1"/>
</dbReference>
<evidence type="ECO:0000256" key="3">
    <source>
        <dbReference type="ARBA" id="ARBA00022989"/>
    </source>
</evidence>
<evidence type="ECO:0000313" key="7">
    <source>
        <dbReference type="EMBL" id="GGP77672.1"/>
    </source>
</evidence>
<keyword evidence="4 5" id="KW-0472">Membrane</keyword>
<dbReference type="GO" id="GO:0016020">
    <property type="term" value="C:membrane"/>
    <property type="evidence" value="ECO:0007669"/>
    <property type="project" value="UniProtKB-SubCell"/>
</dbReference>
<dbReference type="Proteomes" id="UP000639606">
    <property type="component" value="Unassembled WGS sequence"/>
</dbReference>